<accession>A0A1G6PNH4</accession>
<dbReference type="EMBL" id="FMZZ01000004">
    <property type="protein sequence ID" value="SDC80895.1"/>
    <property type="molecule type" value="Genomic_DNA"/>
</dbReference>
<keyword evidence="2" id="KW-1185">Reference proteome</keyword>
<gene>
    <name evidence="1" type="ORF">SAMN05216174_104358</name>
</gene>
<evidence type="ECO:0000313" key="2">
    <source>
        <dbReference type="Proteomes" id="UP000199501"/>
    </source>
</evidence>
<sequence>MFRNTHYNDGGVYIQGKFALRSFEDSWKFDNQMASWLNLNEEGGAKYNCVWYPEKDYKGTPHIMTYNHKNVLLKQEINTASSVKCE</sequence>
<protein>
    <submittedName>
        <fullName evidence="1">Uncharacterized protein</fullName>
    </submittedName>
</protein>
<name>A0A1G6PNH4_9PSEU</name>
<reference evidence="2" key="1">
    <citation type="submission" date="2016-10" db="EMBL/GenBank/DDBJ databases">
        <authorList>
            <person name="Varghese N."/>
            <person name="Submissions S."/>
        </authorList>
    </citation>
    <scope>NUCLEOTIDE SEQUENCE [LARGE SCALE GENOMIC DNA]</scope>
    <source>
        <strain evidence="2">IBRC-M 10403</strain>
    </source>
</reference>
<evidence type="ECO:0000313" key="1">
    <source>
        <dbReference type="EMBL" id="SDC80895.1"/>
    </source>
</evidence>
<dbReference type="AlphaFoldDB" id="A0A1G6PNH4"/>
<dbReference type="Proteomes" id="UP000199501">
    <property type="component" value="Unassembled WGS sequence"/>
</dbReference>
<proteinExistence type="predicted"/>
<organism evidence="1 2">
    <name type="scientific">Actinokineospora iranica</name>
    <dbReference type="NCBI Taxonomy" id="1271860"/>
    <lineage>
        <taxon>Bacteria</taxon>
        <taxon>Bacillati</taxon>
        <taxon>Actinomycetota</taxon>
        <taxon>Actinomycetes</taxon>
        <taxon>Pseudonocardiales</taxon>
        <taxon>Pseudonocardiaceae</taxon>
        <taxon>Actinokineospora</taxon>
    </lineage>
</organism>